<dbReference type="Proteomes" id="UP000419138">
    <property type="component" value="Unassembled WGS sequence"/>
</dbReference>
<evidence type="ECO:0000313" key="2">
    <source>
        <dbReference type="Proteomes" id="UP000419138"/>
    </source>
</evidence>
<reference evidence="1 2" key="1">
    <citation type="submission" date="2019-05" db="EMBL/GenBank/DDBJ databases">
        <title>Comparative genomics and metabolomics analyses of clavulanic acid producing Streptomyces species provides insight into specialized metabolism and evolution of beta-lactam biosynthetic gene clusters.</title>
        <authorList>
            <person name="Moore M.A."/>
            <person name="Cruz-Morales P."/>
            <person name="Barona Gomez F."/>
            <person name="Kapil T."/>
        </authorList>
    </citation>
    <scope>NUCLEOTIDE SEQUENCE [LARGE SCALE GENOMIC DNA]</scope>
    <source>
        <strain evidence="1 2">NRRL 5741</strain>
    </source>
</reference>
<sequence length="217" mass="23195">MDRISVTASRRLVAAGHRHGTGPLAVMSAADLAAHAAASHVRPTVTVIPGDFRLTRHAITAWTRTSPGRQQLIIDLAEQYLAQIDRPAIPGLHDTSASSTTRNRIYAYDLHDGQTITHHLGLSGIHPATGQLATICRALVAHTHETADLPQIPSADDIAAAEHDARAELVTAYITATARHDQVTAAHIRYEATLWDLTNNGPSLIAELDGTRETAAA</sequence>
<comment type="caution">
    <text evidence="1">The sequence shown here is derived from an EMBL/GenBank/DDBJ whole genome shotgun (WGS) entry which is preliminary data.</text>
</comment>
<accession>A0A646KLF5</accession>
<dbReference type="RefSeq" id="WP_153524708.1">
    <property type="nucleotide sequence ID" value="NZ_JBEPDZ010000017.1"/>
</dbReference>
<keyword evidence="2" id="KW-1185">Reference proteome</keyword>
<organism evidence="1 2">
    <name type="scientific">Streptomyces jumonjinensis</name>
    <dbReference type="NCBI Taxonomy" id="1945"/>
    <lineage>
        <taxon>Bacteria</taxon>
        <taxon>Bacillati</taxon>
        <taxon>Actinomycetota</taxon>
        <taxon>Actinomycetes</taxon>
        <taxon>Kitasatosporales</taxon>
        <taxon>Streptomycetaceae</taxon>
        <taxon>Streptomyces</taxon>
    </lineage>
</organism>
<evidence type="ECO:0000313" key="1">
    <source>
        <dbReference type="EMBL" id="MQT03149.1"/>
    </source>
</evidence>
<dbReference type="AlphaFoldDB" id="A0A646KLF5"/>
<name>A0A646KLF5_STRJU</name>
<dbReference type="EMBL" id="VCLA01000164">
    <property type="protein sequence ID" value="MQT03149.1"/>
    <property type="molecule type" value="Genomic_DNA"/>
</dbReference>
<protein>
    <submittedName>
        <fullName evidence="1">Uncharacterized protein</fullName>
    </submittedName>
</protein>
<proteinExistence type="predicted"/>
<gene>
    <name evidence="1" type="ORF">FF041_24050</name>
</gene>